<dbReference type="Proteomes" id="UP001265700">
    <property type="component" value="Unassembled WGS sequence"/>
</dbReference>
<protein>
    <submittedName>
        <fullName evidence="1">Uncharacterized protein</fullName>
    </submittedName>
</protein>
<comment type="caution">
    <text evidence="1">The sequence shown here is derived from an EMBL/GenBank/DDBJ whole genome shotgun (WGS) entry which is preliminary data.</text>
</comment>
<sequence>MTKPHSVQTSAPGTSTIRMPLRLMLVAGLLGSASLSWAHNPVCICKKHGGDEVRCVGGFSDGSKAAGVKLDVIAYDETIVKAGKLGPDSSLTFKRPKGAFYVLFDAGPGHVVEVDHTDID</sequence>
<proteinExistence type="predicted"/>
<dbReference type="RefSeq" id="WP_310312013.1">
    <property type="nucleotide sequence ID" value="NZ_JAVDWU010000001.1"/>
</dbReference>
<evidence type="ECO:0000313" key="2">
    <source>
        <dbReference type="Proteomes" id="UP001265700"/>
    </source>
</evidence>
<dbReference type="EMBL" id="JAVDWU010000001">
    <property type="protein sequence ID" value="MDR7148958.1"/>
    <property type="molecule type" value="Genomic_DNA"/>
</dbReference>
<reference evidence="1 2" key="1">
    <citation type="submission" date="2023-07" db="EMBL/GenBank/DDBJ databases">
        <title>Sorghum-associated microbial communities from plants grown in Nebraska, USA.</title>
        <authorList>
            <person name="Schachtman D."/>
        </authorList>
    </citation>
    <scope>NUCLEOTIDE SEQUENCE [LARGE SCALE GENOMIC DNA]</scope>
    <source>
        <strain evidence="1 2">4249</strain>
    </source>
</reference>
<evidence type="ECO:0000313" key="1">
    <source>
        <dbReference type="EMBL" id="MDR7148958.1"/>
    </source>
</evidence>
<gene>
    <name evidence="1" type="ORF">J2W49_000886</name>
</gene>
<name>A0ABU1WI78_9BURK</name>
<organism evidence="1 2">
    <name type="scientific">Hydrogenophaga palleronii</name>
    <dbReference type="NCBI Taxonomy" id="65655"/>
    <lineage>
        <taxon>Bacteria</taxon>
        <taxon>Pseudomonadati</taxon>
        <taxon>Pseudomonadota</taxon>
        <taxon>Betaproteobacteria</taxon>
        <taxon>Burkholderiales</taxon>
        <taxon>Comamonadaceae</taxon>
        <taxon>Hydrogenophaga</taxon>
    </lineage>
</organism>
<keyword evidence="2" id="KW-1185">Reference proteome</keyword>
<accession>A0ABU1WI78</accession>